<name>A0ABN7XKS2_GIGMA</name>
<accession>A0ABN7XKS2</accession>
<dbReference type="Proteomes" id="UP000789901">
    <property type="component" value="Unassembled WGS sequence"/>
</dbReference>
<proteinExistence type="predicted"/>
<keyword evidence="1" id="KW-1133">Transmembrane helix</keyword>
<feature type="non-terminal residue" evidence="2">
    <location>
        <position position="1"/>
    </location>
</feature>
<evidence type="ECO:0000256" key="1">
    <source>
        <dbReference type="SAM" id="Phobius"/>
    </source>
</evidence>
<sequence length="55" mass="6383">DKRNRKLTPEYVISGYNLLALSIALPVVSLNKKKKELVLVENKNDNRKIFKITQK</sequence>
<evidence type="ECO:0000313" key="3">
    <source>
        <dbReference type="Proteomes" id="UP000789901"/>
    </source>
</evidence>
<keyword evidence="1" id="KW-0812">Transmembrane</keyword>
<evidence type="ECO:0000313" key="2">
    <source>
        <dbReference type="EMBL" id="CAG8855918.1"/>
    </source>
</evidence>
<comment type="caution">
    <text evidence="2">The sequence shown here is derived from an EMBL/GenBank/DDBJ whole genome shotgun (WGS) entry which is preliminary data.</text>
</comment>
<keyword evidence="1" id="KW-0472">Membrane</keyword>
<protein>
    <submittedName>
        <fullName evidence="2">20944_t:CDS:1</fullName>
    </submittedName>
</protein>
<feature type="transmembrane region" description="Helical" evidence="1">
    <location>
        <begin position="12"/>
        <end position="30"/>
    </location>
</feature>
<keyword evidence="3" id="KW-1185">Reference proteome</keyword>
<organism evidence="2 3">
    <name type="scientific">Gigaspora margarita</name>
    <dbReference type="NCBI Taxonomy" id="4874"/>
    <lineage>
        <taxon>Eukaryota</taxon>
        <taxon>Fungi</taxon>
        <taxon>Fungi incertae sedis</taxon>
        <taxon>Mucoromycota</taxon>
        <taxon>Glomeromycotina</taxon>
        <taxon>Glomeromycetes</taxon>
        <taxon>Diversisporales</taxon>
        <taxon>Gigasporaceae</taxon>
        <taxon>Gigaspora</taxon>
    </lineage>
</organism>
<dbReference type="EMBL" id="CAJVQB010154477">
    <property type="protein sequence ID" value="CAG8855918.1"/>
    <property type="molecule type" value="Genomic_DNA"/>
</dbReference>
<feature type="non-terminal residue" evidence="2">
    <location>
        <position position="55"/>
    </location>
</feature>
<gene>
    <name evidence="2" type="ORF">GMARGA_LOCUS44739</name>
</gene>
<reference evidence="2 3" key="1">
    <citation type="submission" date="2021-06" db="EMBL/GenBank/DDBJ databases">
        <authorList>
            <person name="Kallberg Y."/>
            <person name="Tangrot J."/>
            <person name="Rosling A."/>
        </authorList>
    </citation>
    <scope>NUCLEOTIDE SEQUENCE [LARGE SCALE GENOMIC DNA]</scope>
    <source>
        <strain evidence="2 3">120-4 pot B 10/14</strain>
    </source>
</reference>